<accession>A0A7V8VEY9</accession>
<name>A0A7V8VEY9_9BACT</name>
<keyword evidence="3" id="KW-1185">Reference proteome</keyword>
<dbReference type="AlphaFoldDB" id="A0A7V8VEY9"/>
<reference evidence="1 3" key="1">
    <citation type="submission" date="2020-07" db="EMBL/GenBank/DDBJ databases">
        <title>Thermogemmata thermophila gen. nov., sp. nov., a novel moderate thermophilic planctomycete from a Kamchatka hot spring.</title>
        <authorList>
            <person name="Elcheninov A.G."/>
            <person name="Podosokorskaya O.A."/>
            <person name="Kovaleva O.L."/>
            <person name="Novikov A."/>
            <person name="Bonch-Osmolovskaya E.A."/>
            <person name="Toshchakov S.V."/>
            <person name="Kublanov I.V."/>
        </authorList>
    </citation>
    <scope>NUCLEOTIDE SEQUENCE [LARGE SCALE GENOMIC DNA]</scope>
    <source>
        <strain evidence="1 3">2918</strain>
    </source>
</reference>
<comment type="caution">
    <text evidence="1">The sequence shown here is derived from an EMBL/GenBank/DDBJ whole genome shotgun (WGS) entry which is preliminary data.</text>
</comment>
<gene>
    <name evidence="1" type="ORF">H0921_10930</name>
    <name evidence="2" type="ORF">H0921_17650</name>
</gene>
<dbReference type="EMBL" id="JACEFB010000007">
    <property type="protein sequence ID" value="MBA2226675.1"/>
    <property type="molecule type" value="Genomic_DNA"/>
</dbReference>
<protein>
    <submittedName>
        <fullName evidence="1">Uncharacterized protein</fullName>
    </submittedName>
</protein>
<dbReference type="Proteomes" id="UP000542342">
    <property type="component" value="Unassembled WGS sequence"/>
</dbReference>
<proteinExistence type="predicted"/>
<dbReference type="EMBL" id="JACEFB010000051">
    <property type="protein sequence ID" value="MBA2227987.1"/>
    <property type="molecule type" value="Genomic_DNA"/>
</dbReference>
<dbReference type="RefSeq" id="WP_194538120.1">
    <property type="nucleotide sequence ID" value="NZ_JACEFB010000007.1"/>
</dbReference>
<evidence type="ECO:0000313" key="1">
    <source>
        <dbReference type="EMBL" id="MBA2226675.1"/>
    </source>
</evidence>
<sequence length="82" mass="9256">MDTTPKLNRAELMQELRADFEELLTKVADAVDHARPGRIIADSEEPARDAFAKFREKVYAKALQKRLDAAEAAFPPSDGRER</sequence>
<organism evidence="1 3">
    <name type="scientific">Thermogemmata fonticola</name>
    <dbReference type="NCBI Taxonomy" id="2755323"/>
    <lineage>
        <taxon>Bacteria</taxon>
        <taxon>Pseudomonadati</taxon>
        <taxon>Planctomycetota</taxon>
        <taxon>Planctomycetia</taxon>
        <taxon>Gemmatales</taxon>
        <taxon>Gemmataceae</taxon>
        <taxon>Thermogemmata</taxon>
    </lineage>
</organism>
<evidence type="ECO:0000313" key="2">
    <source>
        <dbReference type="EMBL" id="MBA2227987.1"/>
    </source>
</evidence>
<evidence type="ECO:0000313" key="3">
    <source>
        <dbReference type="Proteomes" id="UP000542342"/>
    </source>
</evidence>